<dbReference type="PANTHER" id="PTHR43353:SF5">
    <property type="entry name" value="SUCCINATE-SEMIALDEHYDE DEHYDROGENASE, MITOCHONDRIAL"/>
    <property type="match status" value="1"/>
</dbReference>
<evidence type="ECO:0000256" key="2">
    <source>
        <dbReference type="ARBA" id="ARBA00023002"/>
    </source>
</evidence>
<evidence type="ECO:0000259" key="3">
    <source>
        <dbReference type="Pfam" id="PF00171"/>
    </source>
</evidence>
<dbReference type="FunFam" id="3.40.605.10:FF:000033">
    <property type="entry name" value="NAD-dependent succinate-semialdehyde dehydrogenase"/>
    <property type="match status" value="1"/>
</dbReference>
<gene>
    <name evidence="4" type="ORF">HS961_17300</name>
</gene>
<dbReference type="AlphaFoldDB" id="A0A7G5EKC2"/>
<dbReference type="Proteomes" id="UP000515240">
    <property type="component" value="Chromosome"/>
</dbReference>
<keyword evidence="2" id="KW-0560">Oxidoreductase</keyword>
<feature type="domain" description="Aldehyde dehydrogenase" evidence="3">
    <location>
        <begin position="13"/>
        <end position="472"/>
    </location>
</feature>
<dbReference type="EMBL" id="CP058554">
    <property type="protein sequence ID" value="QMV74447.1"/>
    <property type="molecule type" value="Genomic_DNA"/>
</dbReference>
<dbReference type="KEGG" id="cpis:HS961_17300"/>
<dbReference type="InterPro" id="IPR015590">
    <property type="entry name" value="Aldehyde_DH_dom"/>
</dbReference>
<dbReference type="RefSeq" id="WP_182324117.1">
    <property type="nucleotide sequence ID" value="NZ_CP058554.1"/>
</dbReference>
<proteinExistence type="inferred from homology"/>
<comment type="similarity">
    <text evidence="1">Belongs to the aldehyde dehydrogenase family.</text>
</comment>
<evidence type="ECO:0000313" key="4">
    <source>
        <dbReference type="EMBL" id="QMV74447.1"/>
    </source>
</evidence>
<dbReference type="InterPro" id="IPR016163">
    <property type="entry name" value="Ald_DH_C"/>
</dbReference>
<dbReference type="InterPro" id="IPR016161">
    <property type="entry name" value="Ald_DH/histidinol_DH"/>
</dbReference>
<protein>
    <submittedName>
        <fullName evidence="4">NAD-dependent succinate-semialdehyde dehydrogenase</fullName>
    </submittedName>
</protein>
<dbReference type="Gene3D" id="3.40.309.10">
    <property type="entry name" value="Aldehyde Dehydrogenase, Chain A, domain 2"/>
    <property type="match status" value="1"/>
</dbReference>
<evidence type="ECO:0000256" key="1">
    <source>
        <dbReference type="ARBA" id="ARBA00009986"/>
    </source>
</evidence>
<evidence type="ECO:0000313" key="5">
    <source>
        <dbReference type="Proteomes" id="UP000515240"/>
    </source>
</evidence>
<dbReference type="FunFam" id="3.40.309.10:FF:000009">
    <property type="entry name" value="Aldehyde dehydrogenase A"/>
    <property type="match status" value="1"/>
</dbReference>
<reference evidence="4 5" key="1">
    <citation type="journal article" date="2020" name="G3 (Bethesda)">
        <title>CeMbio - The Caenorhabditis elegans Microbiome Resource.</title>
        <authorList>
            <person name="Dirksen P."/>
            <person name="Assie A."/>
            <person name="Zimmermann J."/>
            <person name="Zhang F."/>
            <person name="Tietje A.M."/>
            <person name="Marsh S.A."/>
            <person name="Felix M.A."/>
            <person name="Shapira M."/>
            <person name="Kaleta C."/>
            <person name="Schulenburg H."/>
            <person name="Samuel B."/>
        </authorList>
    </citation>
    <scope>NUCLEOTIDE SEQUENCE [LARGE SCALE GENOMIC DNA]</scope>
    <source>
        <strain evidence="4 5">BIGb0172</strain>
    </source>
</reference>
<organism evidence="4 5">
    <name type="scientific">Comamonas piscis</name>
    <dbReference type="NCBI Taxonomy" id="1562974"/>
    <lineage>
        <taxon>Bacteria</taxon>
        <taxon>Pseudomonadati</taxon>
        <taxon>Pseudomonadota</taxon>
        <taxon>Betaproteobacteria</taxon>
        <taxon>Burkholderiales</taxon>
        <taxon>Comamonadaceae</taxon>
        <taxon>Comamonas</taxon>
    </lineage>
</organism>
<dbReference type="InterPro" id="IPR016162">
    <property type="entry name" value="Ald_DH_N"/>
</dbReference>
<dbReference type="Gene3D" id="3.40.605.10">
    <property type="entry name" value="Aldehyde Dehydrogenase, Chain A, domain 1"/>
    <property type="match status" value="1"/>
</dbReference>
<dbReference type="SUPFAM" id="SSF53720">
    <property type="entry name" value="ALDH-like"/>
    <property type="match status" value="1"/>
</dbReference>
<dbReference type="GO" id="GO:0016620">
    <property type="term" value="F:oxidoreductase activity, acting on the aldehyde or oxo group of donors, NAD or NADP as acceptor"/>
    <property type="evidence" value="ECO:0007669"/>
    <property type="project" value="InterPro"/>
</dbReference>
<accession>A0A7G5EKC2</accession>
<dbReference type="CDD" id="cd07103">
    <property type="entry name" value="ALDH_F5_SSADH_GabD"/>
    <property type="match status" value="1"/>
</dbReference>
<sequence length="476" mass="50998">MNYQVQLLIDGQWRDSSSQEWLDITNPADESSIGRVAKASRTDLDAALAAAQTGFAAWRKTSVMERSTYLRKAAALVREHAEEMALMLVHEQGKRLTEARIELSGASEVLEWFAEEARRCYGSMIPPRSPELRQYVQHEPVGPVAAFTPWNFPINQAVRKIAAALAAGCSIIVKGSEETPVALARFIQVLEQAGLPAGVLGLVYGVPGDISEHLIASPVVRKISFTGSTSVGKLLSAQAGAAMKRVSMELGGHAPAIVCDDADLARNLKLLGVQKFWNAGQACISPSRFLVQAPLYDEAIAGFQRIAEGYVMGNGLDKATRMGPLANPRRVAAMQALVDDAVAKGARVVTGGKAPDGKGYFFAPTVLADVPQDARIFNEEPFGPIAAFARFDSDAQALQEANRLPWGLAAYVFTGSATRGEWFKNEIESGLVGINSIAMGYPEQPFGGVKDSGYASEGGADALAFYLSSKFVSQTI</sequence>
<name>A0A7G5EKC2_9BURK</name>
<dbReference type="Pfam" id="PF00171">
    <property type="entry name" value="Aldedh"/>
    <property type="match status" value="1"/>
</dbReference>
<dbReference type="InterPro" id="IPR050740">
    <property type="entry name" value="Aldehyde_DH_Superfamily"/>
</dbReference>
<keyword evidence="5" id="KW-1185">Reference proteome</keyword>
<dbReference type="PANTHER" id="PTHR43353">
    <property type="entry name" value="SUCCINATE-SEMIALDEHYDE DEHYDROGENASE, MITOCHONDRIAL"/>
    <property type="match status" value="1"/>
</dbReference>